<keyword evidence="1" id="KW-0812">Transmembrane</keyword>
<dbReference type="AlphaFoldDB" id="A0A847RSD5"/>
<accession>A0A847RSD5</accession>
<dbReference type="Pfam" id="PF05545">
    <property type="entry name" value="FixQ"/>
    <property type="match status" value="1"/>
</dbReference>
<reference evidence="2 3" key="1">
    <citation type="submission" date="2020-04" db="EMBL/GenBank/DDBJ databases">
        <title>Draft genome of Leeia sp. IMCC25680.</title>
        <authorList>
            <person name="Song J."/>
            <person name="Cho J.-C."/>
        </authorList>
    </citation>
    <scope>NUCLEOTIDE SEQUENCE [LARGE SCALE GENOMIC DNA]</scope>
    <source>
        <strain evidence="2 3">IMCC25680</strain>
    </source>
</reference>
<keyword evidence="1" id="KW-0472">Membrane</keyword>
<dbReference type="CDD" id="cd01324">
    <property type="entry name" value="cbb3_Oxidase_CcoQ"/>
    <property type="match status" value="1"/>
</dbReference>
<dbReference type="InterPro" id="IPR008621">
    <property type="entry name" value="Cbb3-typ_cyt_oxidase_comp"/>
</dbReference>
<dbReference type="EMBL" id="JABAIM010000001">
    <property type="protein sequence ID" value="NLR74120.1"/>
    <property type="molecule type" value="Genomic_DNA"/>
</dbReference>
<evidence type="ECO:0000313" key="2">
    <source>
        <dbReference type="EMBL" id="NLR74120.1"/>
    </source>
</evidence>
<sequence>MDINILRGVMTAATFLVFLGVIWWAILPKNRSRFEQAAHLPFADDDKPAQPSSGDQK</sequence>
<protein>
    <submittedName>
        <fullName evidence="2">Cbb3-type cytochrome c oxidase subunit 3</fullName>
    </submittedName>
</protein>
<dbReference type="RefSeq" id="WP_168875752.1">
    <property type="nucleotide sequence ID" value="NZ_JABAIM010000001.1"/>
</dbReference>
<organism evidence="2 3">
    <name type="scientific">Leeia aquatica</name>
    <dbReference type="NCBI Taxonomy" id="2725557"/>
    <lineage>
        <taxon>Bacteria</taxon>
        <taxon>Pseudomonadati</taxon>
        <taxon>Pseudomonadota</taxon>
        <taxon>Betaproteobacteria</taxon>
        <taxon>Neisseriales</taxon>
        <taxon>Leeiaceae</taxon>
        <taxon>Leeia</taxon>
    </lineage>
</organism>
<name>A0A847RSD5_9NEIS</name>
<proteinExistence type="predicted"/>
<evidence type="ECO:0000313" key="3">
    <source>
        <dbReference type="Proteomes" id="UP000587991"/>
    </source>
</evidence>
<comment type="caution">
    <text evidence="2">The sequence shown here is derived from an EMBL/GenBank/DDBJ whole genome shotgun (WGS) entry which is preliminary data.</text>
</comment>
<gene>
    <name evidence="2" type="ORF">HF682_03005</name>
</gene>
<evidence type="ECO:0000256" key="1">
    <source>
        <dbReference type="SAM" id="Phobius"/>
    </source>
</evidence>
<dbReference type="Proteomes" id="UP000587991">
    <property type="component" value="Unassembled WGS sequence"/>
</dbReference>
<keyword evidence="3" id="KW-1185">Reference proteome</keyword>
<keyword evidence="1" id="KW-1133">Transmembrane helix</keyword>
<feature type="transmembrane region" description="Helical" evidence="1">
    <location>
        <begin position="6"/>
        <end position="26"/>
    </location>
</feature>